<dbReference type="Proteomes" id="UP001084197">
    <property type="component" value="Unassembled WGS sequence"/>
</dbReference>
<comment type="similarity">
    <text evidence="2 15">Belongs to the Cob(I)alamin adenosyltransferase family.</text>
</comment>
<gene>
    <name evidence="17" type="ORF">OWO01_06595</name>
</gene>
<dbReference type="Pfam" id="PF01923">
    <property type="entry name" value="Cob_adeno_trans"/>
    <property type="match status" value="1"/>
</dbReference>
<proteinExistence type="inferred from homology"/>
<evidence type="ECO:0000313" key="18">
    <source>
        <dbReference type="Proteomes" id="UP001084197"/>
    </source>
</evidence>
<dbReference type="FunFam" id="1.20.1200.10:FF:000001">
    <property type="entry name" value="Cob(I)yrinic acid a,c-diamide adenosyltransferase"/>
    <property type="match status" value="1"/>
</dbReference>
<comment type="catalytic activity">
    <reaction evidence="13 15">
        <text>2 cob(II)yrinate a,c diamide + reduced [electron-transfer flavoprotein] + 2 ATP = 2 adenosylcob(III)yrinate a,c-diamide + 2 triphosphate + oxidized [electron-transfer flavoprotein] + 3 H(+)</text>
        <dbReference type="Rhea" id="RHEA:11528"/>
        <dbReference type="Rhea" id="RHEA-COMP:10685"/>
        <dbReference type="Rhea" id="RHEA-COMP:10686"/>
        <dbReference type="ChEBI" id="CHEBI:15378"/>
        <dbReference type="ChEBI" id="CHEBI:18036"/>
        <dbReference type="ChEBI" id="CHEBI:30616"/>
        <dbReference type="ChEBI" id="CHEBI:57692"/>
        <dbReference type="ChEBI" id="CHEBI:58307"/>
        <dbReference type="ChEBI" id="CHEBI:58503"/>
        <dbReference type="ChEBI" id="CHEBI:58537"/>
        <dbReference type="EC" id="2.5.1.17"/>
    </reaction>
</comment>
<dbReference type="InterPro" id="IPR036451">
    <property type="entry name" value="CblAdoTrfase-like_sf"/>
</dbReference>
<evidence type="ECO:0000256" key="13">
    <source>
        <dbReference type="ARBA" id="ARBA00048555"/>
    </source>
</evidence>
<dbReference type="Gene3D" id="1.20.1200.10">
    <property type="entry name" value="Cobalamin adenosyltransferase-like"/>
    <property type="match status" value="1"/>
</dbReference>
<evidence type="ECO:0000256" key="3">
    <source>
        <dbReference type="ARBA" id="ARBA00011233"/>
    </source>
</evidence>
<evidence type="ECO:0000256" key="6">
    <source>
        <dbReference type="ARBA" id="ARBA00022573"/>
    </source>
</evidence>
<keyword evidence="8 15" id="KW-0547">Nucleotide-binding</keyword>
<name>A0A9J6RC46_9BACI</name>
<dbReference type="SUPFAM" id="SSF89028">
    <property type="entry name" value="Cobalamin adenosyltransferase-like"/>
    <property type="match status" value="1"/>
</dbReference>
<evidence type="ECO:0000256" key="12">
    <source>
        <dbReference type="ARBA" id="ARBA00033354"/>
    </source>
</evidence>
<dbReference type="EMBL" id="JAPRAT010000009">
    <property type="protein sequence ID" value="MCZ0702876.1"/>
    <property type="molecule type" value="Genomic_DNA"/>
</dbReference>
<dbReference type="NCBIfam" id="TIGR00636">
    <property type="entry name" value="PduO_Nterm"/>
    <property type="match status" value="1"/>
</dbReference>
<evidence type="ECO:0000259" key="16">
    <source>
        <dbReference type="Pfam" id="PF01923"/>
    </source>
</evidence>
<keyword evidence="6 15" id="KW-0169">Cobalamin biosynthesis</keyword>
<comment type="subunit">
    <text evidence="3">Homotrimer.</text>
</comment>
<dbReference type="GO" id="GO:0009236">
    <property type="term" value="P:cobalamin biosynthetic process"/>
    <property type="evidence" value="ECO:0007669"/>
    <property type="project" value="UniProtKB-UniRule"/>
</dbReference>
<reference evidence="17" key="1">
    <citation type="submission" date="2022-11" db="EMBL/GenBank/DDBJ databases">
        <title>WGS of Natronobacillus azotifigens 24KS-1, an anaerobic diazotrophic haloalkaliphile from soda-rich habitats.</title>
        <authorList>
            <person name="Sorokin D.Y."/>
            <person name="Merkel A.Y."/>
        </authorList>
    </citation>
    <scope>NUCLEOTIDE SEQUENCE</scope>
    <source>
        <strain evidence="17">24KS-1</strain>
    </source>
</reference>
<sequence length="187" mass="20600">MSIYTRTGDAGETGLISGVRVAKNDQRVEALGTCDEANAAIGVAISHIDQGLTWSLSERKKFLVCMERIQKSLFHIGAELASPGEGMSTCSVTETHVLDIEKDIDKWEEELPELTKFILPSGHPTAASLHLARTIVRRAERVVVGMKGEVTESILPCLNRLSDLLFVAARYVNQFCSHQEKTFEANE</sequence>
<dbReference type="RefSeq" id="WP_268779645.1">
    <property type="nucleotide sequence ID" value="NZ_JAPRAT010000009.1"/>
</dbReference>
<keyword evidence="18" id="KW-1185">Reference proteome</keyword>
<evidence type="ECO:0000256" key="5">
    <source>
        <dbReference type="ARBA" id="ARBA00020963"/>
    </source>
</evidence>
<accession>A0A9J6RC46</accession>
<dbReference type="EC" id="2.5.1.17" evidence="4 15"/>
<comment type="pathway">
    <text evidence="1 15">Cofactor biosynthesis; adenosylcobalamin biosynthesis; adenosylcobalamin from cob(II)yrinate a,c-diamide: step 2/7.</text>
</comment>
<keyword evidence="7 15" id="KW-0808">Transferase</keyword>
<evidence type="ECO:0000256" key="7">
    <source>
        <dbReference type="ARBA" id="ARBA00022679"/>
    </source>
</evidence>
<evidence type="ECO:0000256" key="10">
    <source>
        <dbReference type="ARBA" id="ARBA00031529"/>
    </source>
</evidence>
<evidence type="ECO:0000256" key="2">
    <source>
        <dbReference type="ARBA" id="ARBA00007487"/>
    </source>
</evidence>
<dbReference type="InterPro" id="IPR016030">
    <property type="entry name" value="CblAdoTrfase-like"/>
</dbReference>
<evidence type="ECO:0000256" key="1">
    <source>
        <dbReference type="ARBA" id="ARBA00005121"/>
    </source>
</evidence>
<evidence type="ECO:0000256" key="8">
    <source>
        <dbReference type="ARBA" id="ARBA00022741"/>
    </source>
</evidence>
<dbReference type="GO" id="GO:0005524">
    <property type="term" value="F:ATP binding"/>
    <property type="evidence" value="ECO:0007669"/>
    <property type="project" value="UniProtKB-UniRule"/>
</dbReference>
<evidence type="ECO:0000256" key="14">
    <source>
        <dbReference type="ARBA" id="ARBA00048692"/>
    </source>
</evidence>
<dbReference type="GO" id="GO:0008817">
    <property type="term" value="F:corrinoid adenosyltransferase activity"/>
    <property type="evidence" value="ECO:0007669"/>
    <property type="project" value="UniProtKB-UniRule"/>
</dbReference>
<evidence type="ECO:0000256" key="11">
    <source>
        <dbReference type="ARBA" id="ARBA00033334"/>
    </source>
</evidence>
<protein>
    <recommendedName>
        <fullName evidence="5 15">Corrinoid adenosyltransferase</fullName>
        <ecNumber evidence="4 15">2.5.1.17</ecNumber>
    </recommendedName>
    <alternativeName>
        <fullName evidence="10 15">Cob(II)alamin adenosyltransferase</fullName>
    </alternativeName>
    <alternativeName>
        <fullName evidence="12 15">Cob(II)yrinic acid a,c-diamide adenosyltransferase</fullName>
    </alternativeName>
    <alternativeName>
        <fullName evidence="11 15">Cobinamide/cobalamin adenosyltransferase</fullName>
    </alternativeName>
</protein>
<evidence type="ECO:0000256" key="15">
    <source>
        <dbReference type="RuleBase" id="RU366026"/>
    </source>
</evidence>
<dbReference type="AlphaFoldDB" id="A0A9J6RC46"/>
<evidence type="ECO:0000256" key="4">
    <source>
        <dbReference type="ARBA" id="ARBA00012454"/>
    </source>
</evidence>
<feature type="domain" description="Cobalamin adenosyltransferase-like" evidence="16">
    <location>
        <begin position="3"/>
        <end position="172"/>
    </location>
</feature>
<keyword evidence="9 15" id="KW-0067">ATP-binding</keyword>
<evidence type="ECO:0000256" key="9">
    <source>
        <dbReference type="ARBA" id="ARBA00022840"/>
    </source>
</evidence>
<organism evidence="17 18">
    <name type="scientific">Natronobacillus azotifigens</name>
    <dbReference type="NCBI Taxonomy" id="472978"/>
    <lineage>
        <taxon>Bacteria</taxon>
        <taxon>Bacillati</taxon>
        <taxon>Bacillota</taxon>
        <taxon>Bacilli</taxon>
        <taxon>Bacillales</taxon>
        <taxon>Bacillaceae</taxon>
        <taxon>Natronobacillus</taxon>
    </lineage>
</organism>
<dbReference type="PANTHER" id="PTHR12213">
    <property type="entry name" value="CORRINOID ADENOSYLTRANSFERASE"/>
    <property type="match status" value="1"/>
</dbReference>
<dbReference type="PANTHER" id="PTHR12213:SF0">
    <property type="entry name" value="CORRINOID ADENOSYLTRANSFERASE MMAB"/>
    <property type="match status" value="1"/>
</dbReference>
<dbReference type="InterPro" id="IPR029499">
    <property type="entry name" value="PduO-typ"/>
</dbReference>
<evidence type="ECO:0000313" key="17">
    <source>
        <dbReference type="EMBL" id="MCZ0702876.1"/>
    </source>
</evidence>
<comment type="caution">
    <text evidence="17">The sequence shown here is derived from an EMBL/GenBank/DDBJ whole genome shotgun (WGS) entry which is preliminary data.</text>
</comment>
<comment type="catalytic activity">
    <reaction evidence="14 15">
        <text>2 cob(II)alamin + reduced [electron-transfer flavoprotein] + 2 ATP = 2 adenosylcob(III)alamin + 2 triphosphate + oxidized [electron-transfer flavoprotein] + 3 H(+)</text>
        <dbReference type="Rhea" id="RHEA:28671"/>
        <dbReference type="Rhea" id="RHEA-COMP:10685"/>
        <dbReference type="Rhea" id="RHEA-COMP:10686"/>
        <dbReference type="ChEBI" id="CHEBI:15378"/>
        <dbReference type="ChEBI" id="CHEBI:16304"/>
        <dbReference type="ChEBI" id="CHEBI:18036"/>
        <dbReference type="ChEBI" id="CHEBI:18408"/>
        <dbReference type="ChEBI" id="CHEBI:30616"/>
        <dbReference type="ChEBI" id="CHEBI:57692"/>
        <dbReference type="ChEBI" id="CHEBI:58307"/>
        <dbReference type="EC" id="2.5.1.17"/>
    </reaction>
</comment>